<feature type="region of interest" description="Disordered" evidence="2">
    <location>
        <begin position="378"/>
        <end position="409"/>
    </location>
</feature>
<keyword evidence="1" id="KW-0175">Coiled coil</keyword>
<accession>A0A4W3I1Q0</accession>
<feature type="coiled-coil region" evidence="1">
    <location>
        <begin position="312"/>
        <end position="346"/>
    </location>
</feature>
<evidence type="ECO:0000313" key="3">
    <source>
        <dbReference type="Ensembl" id="ENSCMIP00000022627.1"/>
    </source>
</evidence>
<feature type="region of interest" description="Disordered" evidence="2">
    <location>
        <begin position="53"/>
        <end position="112"/>
    </location>
</feature>
<evidence type="ECO:0000256" key="2">
    <source>
        <dbReference type="SAM" id="MobiDB-lite"/>
    </source>
</evidence>
<sequence>MDLGDFRCRECKMNFRSPVLLEKHRDKFCIGGYVEDSCMLNQRLRECLPKDSVDGNNTWSVSEPRKSETPDHMMLHIQDQRRKRERLRQHDRDKPPDNNSFNEREQNLLRGHQSEIRLSDNQALRKLTDEDEISPRINRDSEHRERLREIAVAHGQHLADIQARNQNLELQREEIRRRLQEFSCREYFTGHVEQMLLELKAQEQKNRLALDELREQIELLQMESIKRPSSVSTVASPAPQKSEEKIQFTFLPFASRGNLAAEISALRIVYLQSGGRDPGILAQFNALQAEAQLLKTSTRPIKEKRKRQDPTHRLLDAELLTVELENQHLEDEILKLQREKRKVDDGMEMQEMQWEHVRQLAVLKGEIKMLRNQSNRVRMSGGINSPPPMLPLPPPPPPPPPHMVRAAHL</sequence>
<dbReference type="InterPro" id="IPR038800">
    <property type="entry name" value="CCDC17"/>
</dbReference>
<organism evidence="3 4">
    <name type="scientific">Callorhinchus milii</name>
    <name type="common">Ghost shark</name>
    <dbReference type="NCBI Taxonomy" id="7868"/>
    <lineage>
        <taxon>Eukaryota</taxon>
        <taxon>Metazoa</taxon>
        <taxon>Chordata</taxon>
        <taxon>Craniata</taxon>
        <taxon>Vertebrata</taxon>
        <taxon>Chondrichthyes</taxon>
        <taxon>Holocephali</taxon>
        <taxon>Chimaeriformes</taxon>
        <taxon>Callorhinchidae</taxon>
        <taxon>Callorhinchus</taxon>
    </lineage>
</organism>
<dbReference type="Ensembl" id="ENSCMIT00000023015.1">
    <property type="protein sequence ID" value="ENSCMIP00000022627.1"/>
    <property type="gene ID" value="ENSCMIG00000010180.1"/>
</dbReference>
<feature type="compositionally biased region" description="Pro residues" evidence="2">
    <location>
        <begin position="385"/>
        <end position="402"/>
    </location>
</feature>
<proteinExistence type="predicted"/>
<reference evidence="4" key="1">
    <citation type="journal article" date="2006" name="Science">
        <title>Ancient noncoding elements conserved in the human genome.</title>
        <authorList>
            <person name="Venkatesh B."/>
            <person name="Kirkness E.F."/>
            <person name="Loh Y.H."/>
            <person name="Halpern A.L."/>
            <person name="Lee A.P."/>
            <person name="Johnson J."/>
            <person name="Dandona N."/>
            <person name="Viswanathan L.D."/>
            <person name="Tay A."/>
            <person name="Venter J.C."/>
            <person name="Strausberg R.L."/>
            <person name="Brenner S."/>
        </authorList>
    </citation>
    <scope>NUCLEOTIDE SEQUENCE [LARGE SCALE GENOMIC DNA]</scope>
</reference>
<dbReference type="InParanoid" id="A0A4W3I1Q0"/>
<dbReference type="PANTHER" id="PTHR33820">
    <property type="entry name" value="COILED-COIL DOMAIN-CONTAINING PROTEIN 17"/>
    <property type="match status" value="1"/>
</dbReference>
<dbReference type="STRING" id="7868.ENSCMIP00000022627"/>
<dbReference type="Proteomes" id="UP000314986">
    <property type="component" value="Unassembled WGS sequence"/>
</dbReference>
<name>A0A4W3I1Q0_CALMI</name>
<reference evidence="4" key="3">
    <citation type="journal article" date="2014" name="Nature">
        <title>Elephant shark genome provides unique insights into gnathostome evolution.</title>
        <authorList>
            <consortium name="International Elephant Shark Genome Sequencing Consortium"/>
            <person name="Venkatesh B."/>
            <person name="Lee A.P."/>
            <person name="Ravi V."/>
            <person name="Maurya A.K."/>
            <person name="Lian M.M."/>
            <person name="Swann J.B."/>
            <person name="Ohta Y."/>
            <person name="Flajnik M.F."/>
            <person name="Sutoh Y."/>
            <person name="Kasahara M."/>
            <person name="Hoon S."/>
            <person name="Gangu V."/>
            <person name="Roy S.W."/>
            <person name="Irimia M."/>
            <person name="Korzh V."/>
            <person name="Kondrychyn I."/>
            <person name="Lim Z.W."/>
            <person name="Tay B.H."/>
            <person name="Tohari S."/>
            <person name="Kong K.W."/>
            <person name="Ho S."/>
            <person name="Lorente-Galdos B."/>
            <person name="Quilez J."/>
            <person name="Marques-Bonet T."/>
            <person name="Raney B.J."/>
            <person name="Ingham P.W."/>
            <person name="Tay A."/>
            <person name="Hillier L.W."/>
            <person name="Minx P."/>
            <person name="Boehm T."/>
            <person name="Wilson R.K."/>
            <person name="Brenner S."/>
            <person name="Warren W.C."/>
        </authorList>
    </citation>
    <scope>NUCLEOTIDE SEQUENCE [LARGE SCALE GENOMIC DNA]</scope>
</reference>
<reference evidence="3" key="4">
    <citation type="submission" date="2025-08" db="UniProtKB">
        <authorList>
            <consortium name="Ensembl"/>
        </authorList>
    </citation>
    <scope>IDENTIFICATION</scope>
</reference>
<protein>
    <submittedName>
        <fullName evidence="3">Uncharacterized protein</fullName>
    </submittedName>
</protein>
<feature type="compositionally biased region" description="Basic and acidic residues" evidence="2">
    <location>
        <begin position="63"/>
        <end position="112"/>
    </location>
</feature>
<dbReference type="OMA" id="GRETATY"/>
<evidence type="ECO:0000313" key="4">
    <source>
        <dbReference type="Proteomes" id="UP000314986"/>
    </source>
</evidence>
<dbReference type="AlphaFoldDB" id="A0A4W3I1Q0"/>
<dbReference type="PANTHER" id="PTHR33820:SF2">
    <property type="entry name" value="COILED-COIL DOMAIN-CONTAINING PROTEIN 17"/>
    <property type="match status" value="1"/>
</dbReference>
<dbReference type="GeneTree" id="ENSGT01010000224837"/>
<gene>
    <name evidence="3" type="primary">ccdc17</name>
</gene>
<reference evidence="4" key="2">
    <citation type="journal article" date="2007" name="PLoS Biol.">
        <title>Survey sequencing and comparative analysis of the elephant shark (Callorhinchus milii) genome.</title>
        <authorList>
            <person name="Venkatesh B."/>
            <person name="Kirkness E.F."/>
            <person name="Loh Y.H."/>
            <person name="Halpern A.L."/>
            <person name="Lee A.P."/>
            <person name="Johnson J."/>
            <person name="Dandona N."/>
            <person name="Viswanathan L.D."/>
            <person name="Tay A."/>
            <person name="Venter J.C."/>
            <person name="Strausberg R.L."/>
            <person name="Brenner S."/>
        </authorList>
    </citation>
    <scope>NUCLEOTIDE SEQUENCE [LARGE SCALE GENOMIC DNA]</scope>
</reference>
<evidence type="ECO:0000256" key="1">
    <source>
        <dbReference type="SAM" id="Coils"/>
    </source>
</evidence>
<reference evidence="3" key="5">
    <citation type="submission" date="2025-09" db="UniProtKB">
        <authorList>
            <consortium name="Ensembl"/>
        </authorList>
    </citation>
    <scope>IDENTIFICATION</scope>
</reference>
<keyword evidence="4" id="KW-1185">Reference proteome</keyword>
<feature type="coiled-coil region" evidence="1">
    <location>
        <begin position="158"/>
        <end position="223"/>
    </location>
</feature>